<dbReference type="GO" id="GO:0005886">
    <property type="term" value="C:plasma membrane"/>
    <property type="evidence" value="ECO:0007669"/>
    <property type="project" value="TreeGrafter"/>
</dbReference>
<evidence type="ECO:0000313" key="7">
    <source>
        <dbReference type="EMBL" id="RJT87066.1"/>
    </source>
</evidence>
<keyword evidence="5" id="KW-0472">Membrane</keyword>
<comment type="caution">
    <text evidence="7">The sequence shown here is derived from an EMBL/GenBank/DDBJ whole genome shotgun (WGS) entry which is preliminary data.</text>
</comment>
<dbReference type="InterPro" id="IPR032694">
    <property type="entry name" value="CopC/D"/>
</dbReference>
<dbReference type="GO" id="GO:0006825">
    <property type="term" value="P:copper ion transport"/>
    <property type="evidence" value="ECO:0007669"/>
    <property type="project" value="InterPro"/>
</dbReference>
<dbReference type="EMBL" id="QZVS01000092">
    <property type="protein sequence ID" value="RJT87066.1"/>
    <property type="molecule type" value="Genomic_DNA"/>
</dbReference>
<evidence type="ECO:0000256" key="3">
    <source>
        <dbReference type="ARBA" id="ARBA00022729"/>
    </source>
</evidence>
<keyword evidence="2" id="KW-0479">Metal-binding</keyword>
<dbReference type="AlphaFoldDB" id="A0A3A5MLW2"/>
<evidence type="ECO:0000256" key="2">
    <source>
        <dbReference type="ARBA" id="ARBA00022723"/>
    </source>
</evidence>
<dbReference type="InterPro" id="IPR007348">
    <property type="entry name" value="CopC_dom"/>
</dbReference>
<gene>
    <name evidence="7" type="ORF">D6T64_16670</name>
</gene>
<keyword evidence="4" id="KW-0186">Copper</keyword>
<sequence>MFRKVAMSAPLPTLRHLPGTVARTLVFGAVTAVALLLPMALAAPASAHDQVTSTVPAEGEHLDTAPTEVSMTFTSDILEIGAIMLVVDTHGEDWADGQPHLDGDSAVQALTDGVPDGAYQVRWRVVSADGHPISGTVDFTVGIATTPTDAAGTEPTSPAAAIGGVTTGPGTDPVTDQAAAQTIVNDFPLWLTSLIGASVGLGIYLLTVFRRRPRTTSPTRNPTIGNLIP</sequence>
<dbReference type="Pfam" id="PF04234">
    <property type="entry name" value="CopC"/>
    <property type="match status" value="1"/>
</dbReference>
<dbReference type="PANTHER" id="PTHR34820">
    <property type="entry name" value="INNER MEMBRANE PROTEIN YEBZ"/>
    <property type="match status" value="1"/>
</dbReference>
<dbReference type="Proteomes" id="UP000272015">
    <property type="component" value="Unassembled WGS sequence"/>
</dbReference>
<evidence type="ECO:0000259" key="6">
    <source>
        <dbReference type="Pfam" id="PF04234"/>
    </source>
</evidence>
<dbReference type="InterPro" id="IPR014755">
    <property type="entry name" value="Cu-Rt/internalin_Ig-like"/>
</dbReference>
<dbReference type="SUPFAM" id="SSF81296">
    <property type="entry name" value="E set domains"/>
    <property type="match status" value="1"/>
</dbReference>
<keyword evidence="5" id="KW-1133">Transmembrane helix</keyword>
<protein>
    <submittedName>
        <fullName evidence="7">Copper resistance protein CopC</fullName>
    </submittedName>
</protein>
<dbReference type="GO" id="GO:0042597">
    <property type="term" value="C:periplasmic space"/>
    <property type="evidence" value="ECO:0007669"/>
    <property type="project" value="InterPro"/>
</dbReference>
<keyword evidence="8" id="KW-1185">Reference proteome</keyword>
<dbReference type="PANTHER" id="PTHR34820:SF4">
    <property type="entry name" value="INNER MEMBRANE PROTEIN YEBZ"/>
    <property type="match status" value="1"/>
</dbReference>
<accession>A0A3A5MLW2</accession>
<evidence type="ECO:0000256" key="4">
    <source>
        <dbReference type="ARBA" id="ARBA00023008"/>
    </source>
</evidence>
<dbReference type="GO" id="GO:0005507">
    <property type="term" value="F:copper ion binding"/>
    <property type="evidence" value="ECO:0007669"/>
    <property type="project" value="InterPro"/>
</dbReference>
<dbReference type="Gene3D" id="2.60.40.1220">
    <property type="match status" value="1"/>
</dbReference>
<dbReference type="GO" id="GO:0030313">
    <property type="term" value="C:cell envelope"/>
    <property type="evidence" value="ECO:0007669"/>
    <property type="project" value="UniProtKB-SubCell"/>
</dbReference>
<keyword evidence="5" id="KW-0812">Transmembrane</keyword>
<feature type="domain" description="CopC" evidence="6">
    <location>
        <begin position="48"/>
        <end position="141"/>
    </location>
</feature>
<evidence type="ECO:0000256" key="1">
    <source>
        <dbReference type="ARBA" id="ARBA00004196"/>
    </source>
</evidence>
<name>A0A3A5MLW2_9MICO</name>
<organism evidence="7 8">
    <name type="scientific">Cryobacterium melibiosiphilum</name>
    <dbReference type="NCBI Taxonomy" id="995039"/>
    <lineage>
        <taxon>Bacteria</taxon>
        <taxon>Bacillati</taxon>
        <taxon>Actinomycetota</taxon>
        <taxon>Actinomycetes</taxon>
        <taxon>Micrococcales</taxon>
        <taxon>Microbacteriaceae</taxon>
        <taxon>Cryobacterium</taxon>
    </lineage>
</organism>
<reference evidence="7 8" key="1">
    <citation type="submission" date="2018-09" db="EMBL/GenBank/DDBJ databases">
        <title>Novel species of Cryobacterium.</title>
        <authorList>
            <person name="Liu Q."/>
            <person name="Xin Y.-H."/>
        </authorList>
    </citation>
    <scope>NUCLEOTIDE SEQUENCE [LARGE SCALE GENOMIC DNA]</scope>
    <source>
        <strain evidence="7 8">Hh39</strain>
    </source>
</reference>
<evidence type="ECO:0000313" key="8">
    <source>
        <dbReference type="Proteomes" id="UP000272015"/>
    </source>
</evidence>
<keyword evidence="3" id="KW-0732">Signal</keyword>
<dbReference type="GO" id="GO:0046688">
    <property type="term" value="P:response to copper ion"/>
    <property type="evidence" value="ECO:0007669"/>
    <property type="project" value="InterPro"/>
</dbReference>
<evidence type="ECO:0000256" key="5">
    <source>
        <dbReference type="SAM" id="Phobius"/>
    </source>
</evidence>
<comment type="subcellular location">
    <subcellularLocation>
        <location evidence="1">Cell envelope</location>
    </subcellularLocation>
</comment>
<proteinExistence type="predicted"/>
<dbReference type="InterPro" id="IPR014756">
    <property type="entry name" value="Ig_E-set"/>
</dbReference>
<feature type="transmembrane region" description="Helical" evidence="5">
    <location>
        <begin position="187"/>
        <end position="209"/>
    </location>
</feature>